<proteinExistence type="predicted"/>
<organism evidence="1 2">
    <name type="scientific">Cyanomargarita calcarea GSE-NOS-MK-12-04C</name>
    <dbReference type="NCBI Taxonomy" id="2839659"/>
    <lineage>
        <taxon>Bacteria</taxon>
        <taxon>Bacillati</taxon>
        <taxon>Cyanobacteriota</taxon>
        <taxon>Cyanophyceae</taxon>
        <taxon>Nostocales</taxon>
        <taxon>Cyanomargaritaceae</taxon>
        <taxon>Cyanomargarita</taxon>
    </lineage>
</organism>
<reference evidence="1" key="1">
    <citation type="submission" date="2021-05" db="EMBL/GenBank/DDBJ databases">
        <authorList>
            <person name="Pietrasiak N."/>
            <person name="Ward R."/>
            <person name="Stajich J.E."/>
            <person name="Kurbessoian T."/>
        </authorList>
    </citation>
    <scope>NUCLEOTIDE SEQUENCE</scope>
    <source>
        <strain evidence="1">GSE-NOS-MK-12-04C</strain>
    </source>
</reference>
<name>A0A951UW17_9CYAN</name>
<dbReference type="EMBL" id="JAHHGZ010000042">
    <property type="protein sequence ID" value="MBW4671291.1"/>
    <property type="molecule type" value="Genomic_DNA"/>
</dbReference>
<dbReference type="Proteomes" id="UP000729701">
    <property type="component" value="Unassembled WGS sequence"/>
</dbReference>
<comment type="caution">
    <text evidence="1">The sequence shown here is derived from an EMBL/GenBank/DDBJ whole genome shotgun (WGS) entry which is preliminary data.</text>
</comment>
<evidence type="ECO:0000313" key="1">
    <source>
        <dbReference type="EMBL" id="MBW4671291.1"/>
    </source>
</evidence>
<accession>A0A951UW17</accession>
<gene>
    <name evidence="1" type="ORF">KME60_28690</name>
</gene>
<dbReference type="AlphaFoldDB" id="A0A951UW17"/>
<evidence type="ECO:0000313" key="2">
    <source>
        <dbReference type="Proteomes" id="UP000729701"/>
    </source>
</evidence>
<reference evidence="1" key="2">
    <citation type="journal article" date="2022" name="Microbiol. Resour. Announc.">
        <title>Metagenome Sequencing to Explore Phylogenomics of Terrestrial Cyanobacteria.</title>
        <authorList>
            <person name="Ward R.D."/>
            <person name="Stajich J.E."/>
            <person name="Johansen J.R."/>
            <person name="Huntemann M."/>
            <person name="Clum A."/>
            <person name="Foster B."/>
            <person name="Foster B."/>
            <person name="Roux S."/>
            <person name="Palaniappan K."/>
            <person name="Varghese N."/>
            <person name="Mukherjee S."/>
            <person name="Reddy T.B.K."/>
            <person name="Daum C."/>
            <person name="Copeland A."/>
            <person name="Chen I.A."/>
            <person name="Ivanova N.N."/>
            <person name="Kyrpides N.C."/>
            <person name="Shapiro N."/>
            <person name="Eloe-Fadrosh E.A."/>
            <person name="Pietrasiak N."/>
        </authorList>
    </citation>
    <scope>NUCLEOTIDE SEQUENCE</scope>
    <source>
        <strain evidence="1">GSE-NOS-MK-12-04C</strain>
    </source>
</reference>
<protein>
    <submittedName>
        <fullName evidence="1">Uncharacterized protein</fullName>
    </submittedName>
</protein>
<sequence>MYFIYLQSAVSAFFGRRLSAEVVKTEVLKESTERLEQVVKQRTFQLEAAKLIAEAANRVKEFSPTS</sequence>